<accession>A0ACB9XKL0</accession>
<comment type="caution">
    <text evidence="1">The sequence shown here is derived from an EMBL/GenBank/DDBJ whole genome shotgun (WGS) entry which is preliminary data.</text>
</comment>
<organism evidence="1 2">
    <name type="scientific">Chaenocephalus aceratus</name>
    <name type="common">Blackfin icefish</name>
    <name type="synonym">Chaenichthys aceratus</name>
    <dbReference type="NCBI Taxonomy" id="36190"/>
    <lineage>
        <taxon>Eukaryota</taxon>
        <taxon>Metazoa</taxon>
        <taxon>Chordata</taxon>
        <taxon>Craniata</taxon>
        <taxon>Vertebrata</taxon>
        <taxon>Euteleostomi</taxon>
        <taxon>Actinopterygii</taxon>
        <taxon>Neopterygii</taxon>
        <taxon>Teleostei</taxon>
        <taxon>Neoteleostei</taxon>
        <taxon>Acanthomorphata</taxon>
        <taxon>Eupercaria</taxon>
        <taxon>Perciformes</taxon>
        <taxon>Notothenioidei</taxon>
        <taxon>Channichthyidae</taxon>
        <taxon>Chaenocephalus</taxon>
    </lineage>
</organism>
<evidence type="ECO:0000313" key="1">
    <source>
        <dbReference type="EMBL" id="KAI4827192.1"/>
    </source>
</evidence>
<proteinExistence type="predicted"/>
<protein>
    <submittedName>
        <fullName evidence="1">Uncharacterized protein</fullName>
    </submittedName>
</protein>
<keyword evidence="2" id="KW-1185">Reference proteome</keyword>
<sequence>MLGNSVRGREGDLKMERTDSTKAYGQADGKGVGMAAKRAKSGVPQSSQRGELKVYRAGSSDGRIPLPSSLRKQRSMTNLAVLTDAEKKLHLYEPKWCDDMAKDRSRAEQDGKPKTAGGGSSGGGGAPLSRNLSKSEHSLFQGKTQALQPSGCSICSEQAEPHTACTLRRG</sequence>
<reference evidence="1" key="1">
    <citation type="submission" date="2022-05" db="EMBL/GenBank/DDBJ databases">
        <title>Chromosome-level genome of Chaenocephalus aceratus.</title>
        <authorList>
            <person name="Park H."/>
        </authorList>
    </citation>
    <scope>NUCLEOTIDE SEQUENCE</scope>
    <source>
        <strain evidence="1">KU_202001</strain>
    </source>
</reference>
<gene>
    <name evidence="1" type="ORF">KUCAC02_030609</name>
</gene>
<evidence type="ECO:0000313" key="2">
    <source>
        <dbReference type="Proteomes" id="UP001057452"/>
    </source>
</evidence>
<dbReference type="Proteomes" id="UP001057452">
    <property type="component" value="Chromosome 5"/>
</dbReference>
<dbReference type="EMBL" id="CM043789">
    <property type="protein sequence ID" value="KAI4827192.1"/>
    <property type="molecule type" value="Genomic_DNA"/>
</dbReference>
<name>A0ACB9XKL0_CHAAC</name>